<gene>
    <name evidence="2" type="ORF">PR048_021568</name>
</gene>
<feature type="region of interest" description="Disordered" evidence="1">
    <location>
        <begin position="30"/>
        <end position="59"/>
    </location>
</feature>
<evidence type="ECO:0000256" key="1">
    <source>
        <dbReference type="SAM" id="MobiDB-lite"/>
    </source>
</evidence>
<sequence length="324" mass="36582">MAHRASAGVVGCGEREKVERVAVVSRRRWPTSNSLSEVGSELPSRGQRLESRRRSGSTTKLVYEAEKQRVLESGCRQGSCTRNSSGVTLRLTPGERWGEGGRLRDSRGWQGQAVGRASPLQSTGLRSTGDCRQQATNSPAVTLSLPTPTALSPSYTVAYNPLFSFREVASGSGISQSSIIRILQTNRFHPYHASLHQQLDQRHCGHCVEFHRLLLMRYEENRFFLQRILFTDKETLTNHGHVNMRNMHYCAADSPHWLHQWHGNMWCGIIEDQVIGSYFTEGTVTGNRYGHFLTKVLPALLEDIPLAICTCIWYQHDRYPAHYS</sequence>
<evidence type="ECO:0000313" key="3">
    <source>
        <dbReference type="Proteomes" id="UP001159363"/>
    </source>
</evidence>
<dbReference type="Proteomes" id="UP001159363">
    <property type="component" value="Chromosome 7"/>
</dbReference>
<comment type="caution">
    <text evidence="2">The sequence shown here is derived from an EMBL/GenBank/DDBJ whole genome shotgun (WGS) entry which is preliminary data.</text>
</comment>
<dbReference type="InterPro" id="IPR036397">
    <property type="entry name" value="RNaseH_sf"/>
</dbReference>
<accession>A0ABQ9GYS1</accession>
<feature type="compositionally biased region" description="Basic and acidic residues" evidence="1">
    <location>
        <begin position="96"/>
        <end position="107"/>
    </location>
</feature>
<evidence type="ECO:0000313" key="2">
    <source>
        <dbReference type="EMBL" id="KAJ8877116.1"/>
    </source>
</evidence>
<organism evidence="2 3">
    <name type="scientific">Dryococelus australis</name>
    <dbReference type="NCBI Taxonomy" id="614101"/>
    <lineage>
        <taxon>Eukaryota</taxon>
        <taxon>Metazoa</taxon>
        <taxon>Ecdysozoa</taxon>
        <taxon>Arthropoda</taxon>
        <taxon>Hexapoda</taxon>
        <taxon>Insecta</taxon>
        <taxon>Pterygota</taxon>
        <taxon>Neoptera</taxon>
        <taxon>Polyneoptera</taxon>
        <taxon>Phasmatodea</taxon>
        <taxon>Verophasmatodea</taxon>
        <taxon>Anareolatae</taxon>
        <taxon>Phasmatidae</taxon>
        <taxon>Eurycanthinae</taxon>
        <taxon>Dryococelus</taxon>
    </lineage>
</organism>
<dbReference type="PANTHER" id="PTHR47326:SF1">
    <property type="entry name" value="HTH PSQ-TYPE DOMAIN-CONTAINING PROTEIN"/>
    <property type="match status" value="1"/>
</dbReference>
<protein>
    <submittedName>
        <fullName evidence="2">Uncharacterized protein</fullName>
    </submittedName>
</protein>
<name>A0ABQ9GYS1_9NEOP</name>
<feature type="region of interest" description="Disordered" evidence="1">
    <location>
        <begin position="82"/>
        <end position="127"/>
    </location>
</feature>
<dbReference type="Gene3D" id="3.30.420.10">
    <property type="entry name" value="Ribonuclease H-like superfamily/Ribonuclease H"/>
    <property type="match status" value="1"/>
</dbReference>
<proteinExistence type="predicted"/>
<keyword evidence="3" id="KW-1185">Reference proteome</keyword>
<dbReference type="PANTHER" id="PTHR47326">
    <property type="entry name" value="TRANSPOSABLE ELEMENT TC3 TRANSPOSASE-LIKE PROTEIN"/>
    <property type="match status" value="1"/>
</dbReference>
<reference evidence="2 3" key="1">
    <citation type="submission" date="2023-02" db="EMBL/GenBank/DDBJ databases">
        <title>LHISI_Scaffold_Assembly.</title>
        <authorList>
            <person name="Stuart O.P."/>
            <person name="Cleave R."/>
            <person name="Magrath M.J.L."/>
            <person name="Mikheyev A.S."/>
        </authorList>
    </citation>
    <scope>NUCLEOTIDE SEQUENCE [LARGE SCALE GENOMIC DNA]</scope>
    <source>
        <strain evidence="2">Daus_M_001</strain>
        <tissue evidence="2">Leg muscle</tissue>
    </source>
</reference>
<dbReference type="EMBL" id="JARBHB010000008">
    <property type="protein sequence ID" value="KAJ8877116.1"/>
    <property type="molecule type" value="Genomic_DNA"/>
</dbReference>